<proteinExistence type="predicted"/>
<reference evidence="1" key="1">
    <citation type="submission" date="2020-05" db="EMBL/GenBank/DDBJ databases">
        <title>Large-scale comparative analyses of tick genomes elucidate their genetic diversity and vector capacities.</title>
        <authorList>
            <person name="Jia N."/>
            <person name="Wang J."/>
            <person name="Shi W."/>
            <person name="Du L."/>
            <person name="Sun Y."/>
            <person name="Zhan W."/>
            <person name="Jiang J."/>
            <person name="Wang Q."/>
            <person name="Zhang B."/>
            <person name="Ji P."/>
            <person name="Sakyi L.B."/>
            <person name="Cui X."/>
            <person name="Yuan T."/>
            <person name="Jiang B."/>
            <person name="Yang W."/>
            <person name="Lam T.T.-Y."/>
            <person name="Chang Q."/>
            <person name="Ding S."/>
            <person name="Wang X."/>
            <person name="Zhu J."/>
            <person name="Ruan X."/>
            <person name="Zhao L."/>
            <person name="Wei J."/>
            <person name="Que T."/>
            <person name="Du C."/>
            <person name="Cheng J."/>
            <person name="Dai P."/>
            <person name="Han X."/>
            <person name="Huang E."/>
            <person name="Gao Y."/>
            <person name="Liu J."/>
            <person name="Shao H."/>
            <person name="Ye R."/>
            <person name="Li L."/>
            <person name="Wei W."/>
            <person name="Wang X."/>
            <person name="Wang C."/>
            <person name="Yang T."/>
            <person name="Huo Q."/>
            <person name="Li W."/>
            <person name="Guo W."/>
            <person name="Chen H."/>
            <person name="Zhou L."/>
            <person name="Ni X."/>
            <person name="Tian J."/>
            <person name="Zhou Y."/>
            <person name="Sheng Y."/>
            <person name="Liu T."/>
            <person name="Pan Y."/>
            <person name="Xia L."/>
            <person name="Li J."/>
            <person name="Zhao F."/>
            <person name="Cao W."/>
        </authorList>
    </citation>
    <scope>NUCLEOTIDE SEQUENCE</scope>
    <source>
        <strain evidence="1">Dsil-2018</strain>
    </source>
</reference>
<dbReference type="Proteomes" id="UP000821865">
    <property type="component" value="Chromosome 2"/>
</dbReference>
<evidence type="ECO:0000313" key="1">
    <source>
        <dbReference type="EMBL" id="KAH7967430.1"/>
    </source>
</evidence>
<name>A0ACB8DHB1_DERSI</name>
<sequence>MEDTGRTIMRKPGTEGRYPRCLGPSRTILWKAIDTLRSEEATVAMKMAQCRVGAPPKKRNKSMLMAMQQRVQNLFEDYSVETMKIEDFFRAIGHTIRY</sequence>
<comment type="caution">
    <text evidence="1">The sequence shown here is derived from an EMBL/GenBank/DDBJ whole genome shotgun (WGS) entry which is preliminary data.</text>
</comment>
<dbReference type="EMBL" id="CM023471">
    <property type="protein sequence ID" value="KAH7967430.1"/>
    <property type="molecule type" value="Genomic_DNA"/>
</dbReference>
<protein>
    <submittedName>
        <fullName evidence="1">Uncharacterized protein</fullName>
    </submittedName>
</protein>
<keyword evidence="2" id="KW-1185">Reference proteome</keyword>
<accession>A0ACB8DHB1</accession>
<organism evidence="1 2">
    <name type="scientific">Dermacentor silvarum</name>
    <name type="common">Tick</name>
    <dbReference type="NCBI Taxonomy" id="543639"/>
    <lineage>
        <taxon>Eukaryota</taxon>
        <taxon>Metazoa</taxon>
        <taxon>Ecdysozoa</taxon>
        <taxon>Arthropoda</taxon>
        <taxon>Chelicerata</taxon>
        <taxon>Arachnida</taxon>
        <taxon>Acari</taxon>
        <taxon>Parasitiformes</taxon>
        <taxon>Ixodida</taxon>
        <taxon>Ixodoidea</taxon>
        <taxon>Ixodidae</taxon>
        <taxon>Rhipicephalinae</taxon>
        <taxon>Dermacentor</taxon>
    </lineage>
</organism>
<evidence type="ECO:0000313" key="2">
    <source>
        <dbReference type="Proteomes" id="UP000821865"/>
    </source>
</evidence>
<gene>
    <name evidence="1" type="ORF">HPB49_024793</name>
</gene>